<gene>
    <name evidence="1" type="ORF">EZS28_021087</name>
</gene>
<protein>
    <submittedName>
        <fullName evidence="1">Uncharacterized protein</fullName>
    </submittedName>
</protein>
<dbReference type="Proteomes" id="UP000324800">
    <property type="component" value="Unassembled WGS sequence"/>
</dbReference>
<dbReference type="EMBL" id="SNRW01006271">
    <property type="protein sequence ID" value="KAA6383387.1"/>
    <property type="molecule type" value="Genomic_DNA"/>
</dbReference>
<evidence type="ECO:0000313" key="1">
    <source>
        <dbReference type="EMBL" id="KAA6383387.1"/>
    </source>
</evidence>
<sequence length="133" mass="15379">MAEWLMAGIRGVQLVTQDTQDTQDTWIIHIIHPQFKFMAYGRWQTKIAGVSRICSVPFLVPPRQFTSFIHSASTHILMVEQIRVPFSKGLPYFIYMDISHHLSTSLINFIVLHIQPYPIVHSFILNIIFVISV</sequence>
<proteinExistence type="predicted"/>
<organism evidence="1 2">
    <name type="scientific">Streblomastix strix</name>
    <dbReference type="NCBI Taxonomy" id="222440"/>
    <lineage>
        <taxon>Eukaryota</taxon>
        <taxon>Metamonada</taxon>
        <taxon>Preaxostyla</taxon>
        <taxon>Oxymonadida</taxon>
        <taxon>Streblomastigidae</taxon>
        <taxon>Streblomastix</taxon>
    </lineage>
</organism>
<accession>A0A5J4VL69</accession>
<evidence type="ECO:0000313" key="2">
    <source>
        <dbReference type="Proteomes" id="UP000324800"/>
    </source>
</evidence>
<dbReference type="AlphaFoldDB" id="A0A5J4VL69"/>
<comment type="caution">
    <text evidence="1">The sequence shown here is derived from an EMBL/GenBank/DDBJ whole genome shotgun (WGS) entry which is preliminary data.</text>
</comment>
<name>A0A5J4VL69_9EUKA</name>
<reference evidence="1 2" key="1">
    <citation type="submission" date="2019-03" db="EMBL/GenBank/DDBJ databases">
        <title>Single cell metagenomics reveals metabolic interactions within the superorganism composed of flagellate Streblomastix strix and complex community of Bacteroidetes bacteria on its surface.</title>
        <authorList>
            <person name="Treitli S.C."/>
            <person name="Kolisko M."/>
            <person name="Husnik F."/>
            <person name="Keeling P."/>
            <person name="Hampl V."/>
        </authorList>
    </citation>
    <scope>NUCLEOTIDE SEQUENCE [LARGE SCALE GENOMIC DNA]</scope>
    <source>
        <strain evidence="1">ST1C</strain>
    </source>
</reference>